<comment type="caution">
    <text evidence="9">The sequence shown here is derived from an EMBL/GenBank/DDBJ whole genome shotgun (WGS) entry which is preliminary data.</text>
</comment>
<evidence type="ECO:0000259" key="7">
    <source>
        <dbReference type="PROSITE" id="PS51841"/>
    </source>
</evidence>
<dbReference type="Proteomes" id="UP001201812">
    <property type="component" value="Unassembled WGS sequence"/>
</dbReference>
<dbReference type="GO" id="GO:0090435">
    <property type="term" value="P:protein localization to nuclear envelope"/>
    <property type="evidence" value="ECO:0007669"/>
    <property type="project" value="TreeGrafter"/>
</dbReference>
<dbReference type="PROSITE" id="PS00226">
    <property type="entry name" value="IF_ROD_1"/>
    <property type="match status" value="1"/>
</dbReference>
<dbReference type="InterPro" id="IPR018039">
    <property type="entry name" value="IF_conserved"/>
</dbReference>
<feature type="domain" description="LTD" evidence="7">
    <location>
        <begin position="463"/>
        <end position="582"/>
    </location>
</feature>
<gene>
    <name evidence="9" type="ORF">DdX_00114</name>
</gene>
<accession>A0AAD4RD22</accession>
<keyword evidence="10" id="KW-1185">Reference proteome</keyword>
<dbReference type="InterPro" id="IPR039008">
    <property type="entry name" value="IF_rod_dom"/>
</dbReference>
<dbReference type="Gene3D" id="1.20.5.500">
    <property type="entry name" value="Single helix bin"/>
    <property type="match status" value="1"/>
</dbReference>
<dbReference type="FunFam" id="1.20.5.1160:FF:000016">
    <property type="entry name" value="Intermediate filament protein A"/>
    <property type="match status" value="1"/>
</dbReference>
<dbReference type="GO" id="GO:0005652">
    <property type="term" value="C:nuclear lamina"/>
    <property type="evidence" value="ECO:0007669"/>
    <property type="project" value="TreeGrafter"/>
</dbReference>
<feature type="coiled-coil region" evidence="5">
    <location>
        <begin position="335"/>
        <end position="415"/>
    </location>
</feature>
<dbReference type="InterPro" id="IPR036415">
    <property type="entry name" value="Lamin_tail_dom_sf"/>
</dbReference>
<dbReference type="SUPFAM" id="SSF74853">
    <property type="entry name" value="Lamin A/C globular tail domain"/>
    <property type="match status" value="1"/>
</dbReference>
<dbReference type="SUPFAM" id="SSF64593">
    <property type="entry name" value="Intermediate filament protein, coiled coil region"/>
    <property type="match status" value="2"/>
</dbReference>
<evidence type="ECO:0000256" key="2">
    <source>
        <dbReference type="ARBA" id="ARBA00023054"/>
    </source>
</evidence>
<dbReference type="Pfam" id="PF00932">
    <property type="entry name" value="LTD"/>
    <property type="match status" value="1"/>
</dbReference>
<dbReference type="Gene3D" id="1.20.5.1160">
    <property type="entry name" value="Vasodilator-stimulated phosphoprotein"/>
    <property type="match status" value="2"/>
</dbReference>
<dbReference type="SMART" id="SM01391">
    <property type="entry name" value="Filament"/>
    <property type="match status" value="1"/>
</dbReference>
<keyword evidence="2 3" id="KW-0175">Coiled coil</keyword>
<feature type="region of interest" description="Disordered" evidence="6">
    <location>
        <begin position="1"/>
        <end position="43"/>
    </location>
</feature>
<dbReference type="GO" id="GO:0051664">
    <property type="term" value="P:nuclear pore localization"/>
    <property type="evidence" value="ECO:0007669"/>
    <property type="project" value="TreeGrafter"/>
</dbReference>
<dbReference type="InterPro" id="IPR016451">
    <property type="entry name" value="Intermed_filament_ifa/ifb"/>
</dbReference>
<keyword evidence="1 3" id="KW-0403">Intermediate filament</keyword>
<feature type="compositionally biased region" description="Polar residues" evidence="6">
    <location>
        <begin position="14"/>
        <end position="29"/>
    </location>
</feature>
<evidence type="ECO:0000256" key="6">
    <source>
        <dbReference type="SAM" id="MobiDB-lite"/>
    </source>
</evidence>
<sequence length="587" mass="67106">MSKESSDYEVEYRSTIQPRTAVRTQSRQSTGGGYPSGGGGGGRVLKMVTEMGSTSMPGISPALSATAAKSFLEAADKEKKTMQGLNDRLGNYIDRVKKLEEQNRKLVADLEDLRGRWGKDTSEIKVKFSSSLSTARKEIDGAARQKAEIDVKVARLKDDLAEYRNRFDDIQRRREADREHINTFTNMIADAQSELEMLRARWKQLTDEEKRLNGDNARLWEELAKARSDLDEETLGRIDFQNQVQTLMEELEFLRRVHEQEVKELQALLAQAPADTREFFKNELALAIRDIKDEYDYIAKQGRQDMESWYKLKVSEVQGNANRSMMESNYQREEVKRMRDNIGDLRGKLGDLEAKNAQLEKEVQNLNYQLNDDQRQYEQALNERDATLRRMKEECQSLVAELQALLDTKQMLDAEIAIYRKMLEGEESRVGLRQMVEQVVKTHSLQQQEDTDSTRNVRGEVQTKTTFQRSAKGNITIAECDPNGKFITLENTHKSKDEDISGCKIKRRLDSKKEITYTLPHNVVVRAGRTIKIYARDGGGFHNPPESLVYDGESSWGVGGTNVVTTFYNKEGEERATHTQKTIQTGQ</sequence>
<dbReference type="AlphaFoldDB" id="A0AAD4RD22"/>
<feature type="coiled-coil region" evidence="5">
    <location>
        <begin position="82"/>
        <end position="116"/>
    </location>
</feature>
<feature type="coiled-coil region" evidence="5">
    <location>
        <begin position="146"/>
        <end position="208"/>
    </location>
</feature>
<reference evidence="9" key="1">
    <citation type="submission" date="2022-01" db="EMBL/GenBank/DDBJ databases">
        <title>Genome Sequence Resource for Two Populations of Ditylenchus destructor, the Migratory Endoparasitic Phytonematode.</title>
        <authorList>
            <person name="Zhang H."/>
            <person name="Lin R."/>
            <person name="Xie B."/>
        </authorList>
    </citation>
    <scope>NUCLEOTIDE SEQUENCE</scope>
    <source>
        <strain evidence="9">BazhouSP</strain>
    </source>
</reference>
<dbReference type="GO" id="GO:0006998">
    <property type="term" value="P:nuclear envelope organization"/>
    <property type="evidence" value="ECO:0007669"/>
    <property type="project" value="TreeGrafter"/>
</dbReference>
<dbReference type="Pfam" id="PF00038">
    <property type="entry name" value="Filament"/>
    <property type="match status" value="1"/>
</dbReference>
<dbReference type="PROSITE" id="PS51842">
    <property type="entry name" value="IF_ROD_2"/>
    <property type="match status" value="1"/>
</dbReference>
<dbReference type="PANTHER" id="PTHR45721:SF6">
    <property type="entry name" value="INTERMEDIATE FILAMENT PROTEIN IFB-1"/>
    <property type="match status" value="1"/>
</dbReference>
<feature type="domain" description="IF rod" evidence="8">
    <location>
        <begin position="78"/>
        <end position="430"/>
    </location>
</feature>
<dbReference type="EMBL" id="JAKKPZ010000001">
    <property type="protein sequence ID" value="KAI1727970.1"/>
    <property type="molecule type" value="Genomic_DNA"/>
</dbReference>
<dbReference type="FunFam" id="1.20.5.170:FF:000058">
    <property type="entry name" value="Intermediate filament protein B"/>
    <property type="match status" value="1"/>
</dbReference>
<evidence type="ECO:0000256" key="1">
    <source>
        <dbReference type="ARBA" id="ARBA00022754"/>
    </source>
</evidence>
<comment type="similarity">
    <text evidence="3 4">Belongs to the intermediate filament family.</text>
</comment>
<name>A0AAD4RD22_9BILA</name>
<dbReference type="InterPro" id="IPR001322">
    <property type="entry name" value="Lamin_tail_dom"/>
</dbReference>
<dbReference type="Gene3D" id="1.20.5.170">
    <property type="match status" value="1"/>
</dbReference>
<evidence type="ECO:0000313" key="9">
    <source>
        <dbReference type="EMBL" id="KAI1727970.1"/>
    </source>
</evidence>
<evidence type="ECO:0000256" key="3">
    <source>
        <dbReference type="PIRNR" id="PIRNR005546"/>
    </source>
</evidence>
<dbReference type="FunFam" id="2.60.40.1260:FF:000003">
    <property type="entry name" value="Intermediate filament protein A"/>
    <property type="match status" value="1"/>
</dbReference>
<dbReference type="Gene3D" id="2.60.40.1260">
    <property type="entry name" value="Lamin Tail domain"/>
    <property type="match status" value="1"/>
</dbReference>
<feature type="coiled-coil region" evidence="5">
    <location>
        <begin position="237"/>
        <end position="271"/>
    </location>
</feature>
<dbReference type="GO" id="GO:0031507">
    <property type="term" value="P:heterochromatin formation"/>
    <property type="evidence" value="ECO:0007669"/>
    <property type="project" value="TreeGrafter"/>
</dbReference>
<feature type="compositionally biased region" description="Basic and acidic residues" evidence="6">
    <location>
        <begin position="1"/>
        <end position="12"/>
    </location>
</feature>
<dbReference type="PIRSF" id="PIRSF005546">
    <property type="entry name" value="Intermed_filamnt_Ifb-2"/>
    <property type="match status" value="1"/>
</dbReference>
<evidence type="ECO:0000256" key="4">
    <source>
        <dbReference type="RuleBase" id="RU000685"/>
    </source>
</evidence>
<dbReference type="FunFam" id="1.20.5.500:FF:000001">
    <property type="entry name" value="Type II keratin 23"/>
    <property type="match status" value="1"/>
</dbReference>
<feature type="compositionally biased region" description="Gly residues" evidence="6">
    <location>
        <begin position="30"/>
        <end position="43"/>
    </location>
</feature>
<evidence type="ECO:0000256" key="5">
    <source>
        <dbReference type="SAM" id="Coils"/>
    </source>
</evidence>
<dbReference type="GO" id="GO:0005200">
    <property type="term" value="F:structural constituent of cytoskeleton"/>
    <property type="evidence" value="ECO:0007669"/>
    <property type="project" value="TreeGrafter"/>
</dbReference>
<protein>
    <submittedName>
        <fullName evidence="9">Intermediate filament protein domain-containing protein</fullName>
    </submittedName>
</protein>
<dbReference type="PANTHER" id="PTHR45721">
    <property type="entry name" value="LAMIN DM0-RELATED"/>
    <property type="match status" value="1"/>
</dbReference>
<evidence type="ECO:0000259" key="8">
    <source>
        <dbReference type="PROSITE" id="PS51842"/>
    </source>
</evidence>
<dbReference type="GO" id="GO:0005882">
    <property type="term" value="C:intermediate filament"/>
    <property type="evidence" value="ECO:0007669"/>
    <property type="project" value="UniProtKB-UniRule"/>
</dbReference>
<dbReference type="PROSITE" id="PS51841">
    <property type="entry name" value="LTD"/>
    <property type="match status" value="1"/>
</dbReference>
<evidence type="ECO:0000313" key="10">
    <source>
        <dbReference type="Proteomes" id="UP001201812"/>
    </source>
</evidence>
<proteinExistence type="inferred from homology"/>
<dbReference type="GO" id="GO:0007097">
    <property type="term" value="P:nuclear migration"/>
    <property type="evidence" value="ECO:0007669"/>
    <property type="project" value="TreeGrafter"/>
</dbReference>
<organism evidence="9 10">
    <name type="scientific">Ditylenchus destructor</name>
    <dbReference type="NCBI Taxonomy" id="166010"/>
    <lineage>
        <taxon>Eukaryota</taxon>
        <taxon>Metazoa</taxon>
        <taxon>Ecdysozoa</taxon>
        <taxon>Nematoda</taxon>
        <taxon>Chromadorea</taxon>
        <taxon>Rhabditida</taxon>
        <taxon>Tylenchina</taxon>
        <taxon>Tylenchomorpha</taxon>
        <taxon>Sphaerularioidea</taxon>
        <taxon>Anguinidae</taxon>
        <taxon>Anguininae</taxon>
        <taxon>Ditylenchus</taxon>
    </lineage>
</organism>